<feature type="region of interest" description="Disordered" evidence="3">
    <location>
        <begin position="1"/>
        <end position="38"/>
    </location>
</feature>
<reference evidence="5 6" key="1">
    <citation type="submission" date="2018-06" db="EMBL/GenBank/DDBJ databases">
        <title>Combined omics and stable isotope probing to characterize newly discovered Mariana Back-Arc vent microbial communities.</title>
        <authorList>
            <person name="Trembath-Reichert E."/>
            <person name="Huber J.A."/>
        </authorList>
    </citation>
    <scope>NUCLEOTIDE SEQUENCE [LARGE SCALE GENOMIC DNA]</scope>
    <source>
        <strain evidence="5">MAG 58</strain>
    </source>
</reference>
<dbReference type="Gene3D" id="3.20.20.70">
    <property type="entry name" value="Aldolase class I"/>
    <property type="match status" value="1"/>
</dbReference>
<dbReference type="AlphaFoldDB" id="A0A432GGM7"/>
<dbReference type="EMBL" id="QNZK01000307">
    <property type="protein sequence ID" value="RTZ82962.1"/>
    <property type="molecule type" value="Genomic_DNA"/>
</dbReference>
<proteinExistence type="inferred from homology"/>
<evidence type="ECO:0000313" key="5">
    <source>
        <dbReference type="EMBL" id="RTZ82962.1"/>
    </source>
</evidence>
<comment type="similarity">
    <text evidence="2">Belongs to the alpha-IPM synthase/homocitrate synthase family.</text>
</comment>
<feature type="non-terminal residue" evidence="5">
    <location>
        <position position="38"/>
    </location>
</feature>
<dbReference type="SUPFAM" id="SSF51569">
    <property type="entry name" value="Aldolase"/>
    <property type="match status" value="1"/>
</dbReference>
<dbReference type="InterPro" id="IPR000891">
    <property type="entry name" value="PYR_CT"/>
</dbReference>
<organism evidence="5 6">
    <name type="scientific">SAR324 cluster bacterium</name>
    <dbReference type="NCBI Taxonomy" id="2024889"/>
    <lineage>
        <taxon>Bacteria</taxon>
        <taxon>Deltaproteobacteria</taxon>
        <taxon>SAR324 cluster</taxon>
    </lineage>
</organism>
<evidence type="ECO:0000256" key="2">
    <source>
        <dbReference type="RuleBase" id="RU003523"/>
    </source>
</evidence>
<name>A0A432GGM7_9DELT</name>
<dbReference type="GO" id="GO:0019752">
    <property type="term" value="P:carboxylic acid metabolic process"/>
    <property type="evidence" value="ECO:0007669"/>
    <property type="project" value="InterPro"/>
</dbReference>
<evidence type="ECO:0000256" key="1">
    <source>
        <dbReference type="ARBA" id="ARBA00022679"/>
    </source>
</evidence>
<evidence type="ECO:0000313" key="6">
    <source>
        <dbReference type="Proteomes" id="UP000287917"/>
    </source>
</evidence>
<dbReference type="GO" id="GO:0046912">
    <property type="term" value="F:acyltransferase activity, acyl groups converted into alkyl on transfer"/>
    <property type="evidence" value="ECO:0007669"/>
    <property type="project" value="InterPro"/>
</dbReference>
<accession>A0A432GGM7</accession>
<dbReference type="Pfam" id="PF00682">
    <property type="entry name" value="HMGL-like"/>
    <property type="match status" value="1"/>
</dbReference>
<dbReference type="InterPro" id="IPR013785">
    <property type="entry name" value="Aldolase_TIM"/>
</dbReference>
<evidence type="ECO:0000256" key="3">
    <source>
        <dbReference type="SAM" id="MobiDB-lite"/>
    </source>
</evidence>
<keyword evidence="1 2" id="KW-0808">Transferase</keyword>
<dbReference type="PROSITE" id="PS50991">
    <property type="entry name" value="PYR_CT"/>
    <property type="match status" value="1"/>
</dbReference>
<evidence type="ECO:0000259" key="4">
    <source>
        <dbReference type="PROSITE" id="PS50991"/>
    </source>
</evidence>
<comment type="caution">
    <text evidence="5">The sequence shown here is derived from an EMBL/GenBank/DDBJ whole genome shotgun (WGS) entry which is preliminary data.</text>
</comment>
<sequence>MSSTKKIQLMDTTLRDGEQTQGVSFTPPEKANIAKTLL</sequence>
<dbReference type="Proteomes" id="UP000287917">
    <property type="component" value="Unassembled WGS sequence"/>
</dbReference>
<dbReference type="InterPro" id="IPR002034">
    <property type="entry name" value="AIPM/Hcit_synth_CS"/>
</dbReference>
<gene>
    <name evidence="5" type="ORF">DSY96_08995</name>
</gene>
<protein>
    <recommendedName>
        <fullName evidence="4">Pyruvate carboxyltransferase domain-containing protein</fullName>
    </recommendedName>
</protein>
<feature type="domain" description="Pyruvate carboxyltransferase" evidence="4">
    <location>
        <begin position="7"/>
        <end position="38"/>
    </location>
</feature>
<dbReference type="PROSITE" id="PS00815">
    <property type="entry name" value="AIPM_HOMOCIT_SYNTH_1"/>
    <property type="match status" value="1"/>
</dbReference>